<feature type="non-terminal residue" evidence="1">
    <location>
        <position position="1"/>
    </location>
</feature>
<proteinExistence type="predicted"/>
<dbReference type="EMBL" id="GG675181">
    <property type="protein sequence ID" value="EER13435.1"/>
    <property type="molecule type" value="Genomic_DNA"/>
</dbReference>
<accession>C5KQ08</accession>
<keyword evidence="2" id="KW-1185">Reference proteome</keyword>
<gene>
    <name evidence="1" type="ORF">Pmar_PMAR002659</name>
</gene>
<name>C5KQ08_PERM5</name>
<dbReference type="RefSeq" id="XP_002781640.1">
    <property type="nucleotide sequence ID" value="XM_002781594.1"/>
</dbReference>
<reference evidence="1 2" key="1">
    <citation type="submission" date="2008-07" db="EMBL/GenBank/DDBJ databases">
        <authorList>
            <person name="El-Sayed N."/>
            <person name="Caler E."/>
            <person name="Inman J."/>
            <person name="Amedeo P."/>
            <person name="Hass B."/>
            <person name="Wortman J."/>
        </authorList>
    </citation>
    <scope>NUCLEOTIDE SEQUENCE [LARGE SCALE GENOMIC DNA]</scope>
    <source>
        <strain evidence="2">ATCC 50983 / TXsc</strain>
    </source>
</reference>
<evidence type="ECO:0000313" key="1">
    <source>
        <dbReference type="EMBL" id="EER13435.1"/>
    </source>
</evidence>
<feature type="non-terminal residue" evidence="1">
    <location>
        <position position="130"/>
    </location>
</feature>
<sequence>LEDPRASRGCRVGRQKISTAAAAADVDERISVAAKRFHIQLYLDLYRCGISSLESRFLNEQFNRVMKLEKLLICNDPGPWKEECILMAKEDYDDDIDLPRLRRELETFHDNLSDRKVQLHNLDDVQRWLQ</sequence>
<protein>
    <submittedName>
        <fullName evidence="1">Uncharacterized protein</fullName>
    </submittedName>
</protein>
<organism evidence="2">
    <name type="scientific">Perkinsus marinus (strain ATCC 50983 / TXsc)</name>
    <dbReference type="NCBI Taxonomy" id="423536"/>
    <lineage>
        <taxon>Eukaryota</taxon>
        <taxon>Sar</taxon>
        <taxon>Alveolata</taxon>
        <taxon>Perkinsozoa</taxon>
        <taxon>Perkinsea</taxon>
        <taxon>Perkinsida</taxon>
        <taxon>Perkinsidae</taxon>
        <taxon>Perkinsus</taxon>
    </lineage>
</organism>
<dbReference type="InParanoid" id="C5KQ08"/>
<dbReference type="AlphaFoldDB" id="C5KQ08"/>
<dbReference type="Proteomes" id="UP000007800">
    <property type="component" value="Unassembled WGS sequence"/>
</dbReference>
<dbReference type="GeneID" id="9041948"/>
<evidence type="ECO:0000313" key="2">
    <source>
        <dbReference type="Proteomes" id="UP000007800"/>
    </source>
</evidence>